<dbReference type="InterPro" id="IPR027417">
    <property type="entry name" value="P-loop_NTPase"/>
</dbReference>
<keyword evidence="7 9" id="KW-1133">Transmembrane helix</keyword>
<dbReference type="Proteomes" id="UP000199476">
    <property type="component" value="Unassembled WGS sequence"/>
</dbReference>
<dbReference type="GO" id="GO:0005886">
    <property type="term" value="C:plasma membrane"/>
    <property type="evidence" value="ECO:0007669"/>
    <property type="project" value="UniProtKB-SubCell"/>
</dbReference>
<evidence type="ECO:0000256" key="2">
    <source>
        <dbReference type="ARBA" id="ARBA00022448"/>
    </source>
</evidence>
<dbReference type="InterPro" id="IPR003439">
    <property type="entry name" value="ABC_transporter-like_ATP-bd"/>
</dbReference>
<keyword evidence="13" id="KW-1185">Reference proteome</keyword>
<accession>A0A1G9SBH6</accession>
<dbReference type="PROSITE" id="PS50893">
    <property type="entry name" value="ABC_TRANSPORTER_2"/>
    <property type="match status" value="1"/>
</dbReference>
<evidence type="ECO:0000256" key="5">
    <source>
        <dbReference type="ARBA" id="ARBA00022741"/>
    </source>
</evidence>
<evidence type="ECO:0000256" key="9">
    <source>
        <dbReference type="SAM" id="Phobius"/>
    </source>
</evidence>
<sequence>MYGDFKKLLSLFNRKERLQIAGIMFLVFIMALSQTIGVVSVLPFMDLLMNPEMVQENEIMNWVYTTFAFEDTMSFLYFAGIAMFLIILITNAISIFTVWVKNKFIWRKSHKLAMDLLSKYTYSPYTFFIQHNSSDLTKNVVQEVKQLSKYILRYGADLLTHSLIAVFIIVTMFIVNPIISFFALVVMGGLYGAIYLYVRMKLKIAGDKRLKANEYRYKYVSEIFNGIKDVKINDREEYFLDKFRENSLKEADNRAYSKAVGRIPRYLLEVLVFGGIMILTLYFMTMQGTIHDVIPILSFFAFAALRLRPSLDKVFRSATKVRFNKSVLDLIHEEFNREFEEQKHRMVRAVNSSDSEESLMFEDKLELDNITFTYPRADRPAIRGVNLEVDKYESVGIVGETGAGKTTLVDIILGLLKPQSGDIKVDGLPLTGDNIEAWQSMIGYVPQEIFITDDTIINNIAFGVDEEDIDIEQVKKAAKIASIHEFIEGELEKSYKTVLGERGVCFSGGQRQRIGLARALYFDPEVLVLDEATNSLDNRTQQQIIQSLSEITEIKTLITIAHRFKTVENCDRLYMMDKGRIVAEGSYEELLQNNVAFRSLAKANR</sequence>
<organism evidence="12 13">
    <name type="scientific">Halarsenatibacter silvermanii</name>
    <dbReference type="NCBI Taxonomy" id="321763"/>
    <lineage>
        <taxon>Bacteria</taxon>
        <taxon>Bacillati</taxon>
        <taxon>Bacillota</taxon>
        <taxon>Clostridia</taxon>
        <taxon>Halanaerobiales</taxon>
        <taxon>Halarsenatibacteraceae</taxon>
        <taxon>Halarsenatibacter</taxon>
    </lineage>
</organism>
<evidence type="ECO:0000256" key="1">
    <source>
        <dbReference type="ARBA" id="ARBA00004651"/>
    </source>
</evidence>
<dbReference type="OrthoDB" id="2328604at2"/>
<dbReference type="GO" id="GO:0140359">
    <property type="term" value="F:ABC-type transporter activity"/>
    <property type="evidence" value="ECO:0007669"/>
    <property type="project" value="InterPro"/>
</dbReference>
<evidence type="ECO:0000259" key="11">
    <source>
        <dbReference type="PROSITE" id="PS50929"/>
    </source>
</evidence>
<evidence type="ECO:0000256" key="3">
    <source>
        <dbReference type="ARBA" id="ARBA00022475"/>
    </source>
</evidence>
<evidence type="ECO:0000256" key="8">
    <source>
        <dbReference type="ARBA" id="ARBA00023136"/>
    </source>
</evidence>
<evidence type="ECO:0000256" key="7">
    <source>
        <dbReference type="ARBA" id="ARBA00022989"/>
    </source>
</evidence>
<name>A0A1G9SBH6_9FIRM</name>
<dbReference type="PANTHER" id="PTHR24221:SF654">
    <property type="entry name" value="ATP-BINDING CASSETTE SUB-FAMILY B MEMBER 6"/>
    <property type="match status" value="1"/>
</dbReference>
<evidence type="ECO:0000256" key="4">
    <source>
        <dbReference type="ARBA" id="ARBA00022692"/>
    </source>
</evidence>
<dbReference type="EMBL" id="FNGO01000027">
    <property type="protein sequence ID" value="SDM32769.1"/>
    <property type="molecule type" value="Genomic_DNA"/>
</dbReference>
<feature type="transmembrane region" description="Helical" evidence="9">
    <location>
        <begin position="20"/>
        <end position="45"/>
    </location>
</feature>
<dbReference type="InterPro" id="IPR003593">
    <property type="entry name" value="AAA+_ATPase"/>
</dbReference>
<proteinExistence type="predicted"/>
<dbReference type="GO" id="GO:0005524">
    <property type="term" value="F:ATP binding"/>
    <property type="evidence" value="ECO:0007669"/>
    <property type="project" value="UniProtKB-KW"/>
</dbReference>
<keyword evidence="6 12" id="KW-0067">ATP-binding</keyword>
<dbReference type="STRING" id="321763.SAMN04488692_12730"/>
<dbReference type="PROSITE" id="PS50929">
    <property type="entry name" value="ABC_TM1F"/>
    <property type="match status" value="1"/>
</dbReference>
<feature type="transmembrane region" description="Helical" evidence="9">
    <location>
        <begin position="75"/>
        <end position="100"/>
    </location>
</feature>
<dbReference type="FunFam" id="3.40.50.300:FF:000221">
    <property type="entry name" value="Multidrug ABC transporter ATP-binding protein"/>
    <property type="match status" value="1"/>
</dbReference>
<reference evidence="12 13" key="1">
    <citation type="submission" date="2016-10" db="EMBL/GenBank/DDBJ databases">
        <authorList>
            <person name="de Groot N.N."/>
        </authorList>
    </citation>
    <scope>NUCLEOTIDE SEQUENCE [LARGE SCALE GENOMIC DNA]</scope>
    <source>
        <strain evidence="12 13">SLAS-1</strain>
    </source>
</reference>
<dbReference type="PANTHER" id="PTHR24221">
    <property type="entry name" value="ATP-BINDING CASSETTE SUB-FAMILY B"/>
    <property type="match status" value="1"/>
</dbReference>
<dbReference type="InterPro" id="IPR039421">
    <property type="entry name" value="Type_1_exporter"/>
</dbReference>
<dbReference type="InterPro" id="IPR036640">
    <property type="entry name" value="ABC1_TM_sf"/>
</dbReference>
<keyword evidence="8 9" id="KW-0472">Membrane</keyword>
<protein>
    <submittedName>
        <fullName evidence="12">ATP-binding cassette, subfamily C</fullName>
    </submittedName>
</protein>
<dbReference type="AlphaFoldDB" id="A0A1G9SBH6"/>
<keyword evidence="5" id="KW-0547">Nucleotide-binding</keyword>
<evidence type="ECO:0000256" key="6">
    <source>
        <dbReference type="ARBA" id="ARBA00022840"/>
    </source>
</evidence>
<dbReference type="RefSeq" id="WP_089761828.1">
    <property type="nucleotide sequence ID" value="NZ_FNGO01000027.1"/>
</dbReference>
<dbReference type="PROSITE" id="PS00211">
    <property type="entry name" value="ABC_TRANSPORTER_1"/>
    <property type="match status" value="1"/>
</dbReference>
<comment type="subcellular location">
    <subcellularLocation>
        <location evidence="1">Cell membrane</location>
        <topology evidence="1">Multi-pass membrane protein</topology>
    </subcellularLocation>
</comment>
<dbReference type="SUPFAM" id="SSF52540">
    <property type="entry name" value="P-loop containing nucleoside triphosphate hydrolases"/>
    <property type="match status" value="1"/>
</dbReference>
<evidence type="ECO:0000313" key="13">
    <source>
        <dbReference type="Proteomes" id="UP000199476"/>
    </source>
</evidence>
<evidence type="ECO:0000313" key="12">
    <source>
        <dbReference type="EMBL" id="SDM32769.1"/>
    </source>
</evidence>
<feature type="domain" description="ABC transmembrane type-1" evidence="11">
    <location>
        <begin position="59"/>
        <end position="305"/>
    </location>
</feature>
<keyword evidence="4 9" id="KW-0812">Transmembrane</keyword>
<dbReference type="Pfam" id="PF00664">
    <property type="entry name" value="ABC_membrane"/>
    <property type="match status" value="1"/>
</dbReference>
<dbReference type="Pfam" id="PF00005">
    <property type="entry name" value="ABC_tran"/>
    <property type="match status" value="1"/>
</dbReference>
<dbReference type="GO" id="GO:0034040">
    <property type="term" value="F:ATPase-coupled lipid transmembrane transporter activity"/>
    <property type="evidence" value="ECO:0007669"/>
    <property type="project" value="TreeGrafter"/>
</dbReference>
<keyword evidence="3" id="KW-1003">Cell membrane</keyword>
<dbReference type="InterPro" id="IPR017871">
    <property type="entry name" value="ABC_transporter-like_CS"/>
</dbReference>
<dbReference type="Gene3D" id="3.40.50.300">
    <property type="entry name" value="P-loop containing nucleotide triphosphate hydrolases"/>
    <property type="match status" value="1"/>
</dbReference>
<dbReference type="InterPro" id="IPR011527">
    <property type="entry name" value="ABC1_TM_dom"/>
</dbReference>
<feature type="transmembrane region" description="Helical" evidence="9">
    <location>
        <begin position="181"/>
        <end position="198"/>
    </location>
</feature>
<feature type="domain" description="ABC transporter" evidence="10">
    <location>
        <begin position="365"/>
        <end position="603"/>
    </location>
</feature>
<dbReference type="SMART" id="SM00382">
    <property type="entry name" value="AAA"/>
    <property type="match status" value="1"/>
</dbReference>
<dbReference type="Gene3D" id="1.20.1560.10">
    <property type="entry name" value="ABC transporter type 1, transmembrane domain"/>
    <property type="match status" value="1"/>
</dbReference>
<evidence type="ECO:0000259" key="10">
    <source>
        <dbReference type="PROSITE" id="PS50893"/>
    </source>
</evidence>
<gene>
    <name evidence="12" type="ORF">SAMN04488692_12730</name>
</gene>
<feature type="transmembrane region" description="Helical" evidence="9">
    <location>
        <begin position="266"/>
        <end position="284"/>
    </location>
</feature>
<feature type="transmembrane region" description="Helical" evidence="9">
    <location>
        <begin position="154"/>
        <end position="175"/>
    </location>
</feature>
<keyword evidence="2" id="KW-0813">Transport</keyword>
<dbReference type="GO" id="GO:0016887">
    <property type="term" value="F:ATP hydrolysis activity"/>
    <property type="evidence" value="ECO:0007669"/>
    <property type="project" value="InterPro"/>
</dbReference>
<dbReference type="SUPFAM" id="SSF90123">
    <property type="entry name" value="ABC transporter transmembrane region"/>
    <property type="match status" value="1"/>
</dbReference>